<dbReference type="RefSeq" id="WP_090187255.1">
    <property type="nucleotide sequence ID" value="NZ_FOTF01000006.1"/>
</dbReference>
<keyword evidence="2" id="KW-0808">Transferase</keyword>
<gene>
    <name evidence="2" type="ORF">SAMN04488004_10610</name>
</gene>
<evidence type="ECO:0000313" key="2">
    <source>
        <dbReference type="EMBL" id="SFL00660.1"/>
    </source>
</evidence>
<dbReference type="PANTHER" id="PTHR45947">
    <property type="entry name" value="SULFOQUINOVOSYL TRANSFERASE SQD2"/>
    <property type="match status" value="1"/>
</dbReference>
<dbReference type="CDD" id="cd03801">
    <property type="entry name" value="GT4_PimA-like"/>
    <property type="match status" value="1"/>
</dbReference>
<dbReference type="GO" id="GO:0016757">
    <property type="term" value="F:glycosyltransferase activity"/>
    <property type="evidence" value="ECO:0007669"/>
    <property type="project" value="UniProtKB-KW"/>
</dbReference>
<reference evidence="3" key="1">
    <citation type="submission" date="2016-10" db="EMBL/GenBank/DDBJ databases">
        <authorList>
            <person name="Varghese N."/>
            <person name="Submissions S."/>
        </authorList>
    </citation>
    <scope>NUCLEOTIDE SEQUENCE [LARGE SCALE GENOMIC DNA]</scope>
    <source>
        <strain evidence="3">DSM 16199</strain>
    </source>
</reference>
<proteinExistence type="predicted"/>
<protein>
    <submittedName>
        <fullName evidence="2">Mannosyltransferase</fullName>
    </submittedName>
</protein>
<evidence type="ECO:0000259" key="1">
    <source>
        <dbReference type="Pfam" id="PF00534"/>
    </source>
</evidence>
<dbReference type="EMBL" id="FOTF01000006">
    <property type="protein sequence ID" value="SFL00660.1"/>
    <property type="molecule type" value="Genomic_DNA"/>
</dbReference>
<organism evidence="2 3">
    <name type="scientific">Loktanella salsilacus</name>
    <dbReference type="NCBI Taxonomy" id="195913"/>
    <lineage>
        <taxon>Bacteria</taxon>
        <taxon>Pseudomonadati</taxon>
        <taxon>Pseudomonadota</taxon>
        <taxon>Alphaproteobacteria</taxon>
        <taxon>Rhodobacterales</taxon>
        <taxon>Roseobacteraceae</taxon>
        <taxon>Loktanella</taxon>
    </lineage>
</organism>
<feature type="domain" description="Glycosyl transferase family 1" evidence="1">
    <location>
        <begin position="154"/>
        <end position="323"/>
    </location>
</feature>
<dbReference type="InterPro" id="IPR001296">
    <property type="entry name" value="Glyco_trans_1"/>
</dbReference>
<dbReference type="PANTHER" id="PTHR45947:SF3">
    <property type="entry name" value="SULFOQUINOVOSYL TRANSFERASE SQD2"/>
    <property type="match status" value="1"/>
</dbReference>
<sequence>MIRDPSAISVIAPNLKRRLSGVTSTVLRLVPLQSRDIAIAATGPVLPASVPQIPLRRLLTMSRQGPGGGPRVWHARRNIEMIAGLGLKYLLRKDLQLMFTSASQRQHTGLTRWLIGQMDAVVATSALTQAYLKVPSTVIHHGIDTDTFAPSADKAALRARLGLPQDALLIGCYGRIRESKGTDIFVEAMLDVLPRHPNAVGLVMGRAVGRDTPFLQALRDRVQGHKLVNRLRFLPEVPADATAPWYAALDLYVAPQRHEGFGLTPLEAMACGVPSIATRTGAFAEIVGEGVTGTVIPTDDTPALIAALDNVLSDPASLTRWQAACRPRAEDGFRINDEAQSLIAIYRKLLSSSTD</sequence>
<dbReference type="AlphaFoldDB" id="A0A1I4E6U1"/>
<evidence type="ECO:0000313" key="3">
    <source>
        <dbReference type="Proteomes" id="UP000199550"/>
    </source>
</evidence>
<dbReference type="Proteomes" id="UP000199550">
    <property type="component" value="Unassembled WGS sequence"/>
</dbReference>
<accession>A0A1I4E6U1</accession>
<dbReference type="InterPro" id="IPR050194">
    <property type="entry name" value="Glycosyltransferase_grp1"/>
</dbReference>
<dbReference type="SUPFAM" id="SSF53756">
    <property type="entry name" value="UDP-Glycosyltransferase/glycogen phosphorylase"/>
    <property type="match status" value="1"/>
</dbReference>
<dbReference type="Gene3D" id="3.40.50.2000">
    <property type="entry name" value="Glycogen Phosphorylase B"/>
    <property type="match status" value="2"/>
</dbReference>
<keyword evidence="2" id="KW-0328">Glycosyltransferase</keyword>
<name>A0A1I4E6U1_9RHOB</name>
<dbReference type="STRING" id="195913.SAMN04488004_10610"/>
<dbReference type="Pfam" id="PF00534">
    <property type="entry name" value="Glycos_transf_1"/>
    <property type="match status" value="1"/>
</dbReference>
<dbReference type="OrthoDB" id="5490290at2"/>
<keyword evidence="3" id="KW-1185">Reference proteome</keyword>